<feature type="compositionally biased region" description="Polar residues" evidence="1">
    <location>
        <begin position="201"/>
        <end position="212"/>
    </location>
</feature>
<dbReference type="EMBL" id="CAICTM010000662">
    <property type="protein sequence ID" value="CAB9514597.1"/>
    <property type="molecule type" value="Genomic_DNA"/>
</dbReference>
<reference evidence="2" key="1">
    <citation type="submission" date="2020-06" db="EMBL/GenBank/DDBJ databases">
        <authorList>
            <consortium name="Plant Systems Biology data submission"/>
        </authorList>
    </citation>
    <scope>NUCLEOTIDE SEQUENCE</scope>
    <source>
        <strain evidence="2">D6</strain>
    </source>
</reference>
<protein>
    <submittedName>
        <fullName evidence="2">Uncharacterized protein</fullName>
    </submittedName>
</protein>
<gene>
    <name evidence="2" type="ORF">SEMRO_663_G183520.1</name>
</gene>
<dbReference type="Proteomes" id="UP001153069">
    <property type="component" value="Unassembled WGS sequence"/>
</dbReference>
<feature type="compositionally biased region" description="Low complexity" evidence="1">
    <location>
        <begin position="81"/>
        <end position="107"/>
    </location>
</feature>
<name>A0A9N8E4N5_9STRA</name>
<comment type="caution">
    <text evidence="2">The sequence shown here is derived from an EMBL/GenBank/DDBJ whole genome shotgun (WGS) entry which is preliminary data.</text>
</comment>
<proteinExistence type="predicted"/>
<keyword evidence="3" id="KW-1185">Reference proteome</keyword>
<evidence type="ECO:0000313" key="2">
    <source>
        <dbReference type="EMBL" id="CAB9514597.1"/>
    </source>
</evidence>
<accession>A0A9N8E4N5</accession>
<organism evidence="2 3">
    <name type="scientific">Seminavis robusta</name>
    <dbReference type="NCBI Taxonomy" id="568900"/>
    <lineage>
        <taxon>Eukaryota</taxon>
        <taxon>Sar</taxon>
        <taxon>Stramenopiles</taxon>
        <taxon>Ochrophyta</taxon>
        <taxon>Bacillariophyta</taxon>
        <taxon>Bacillariophyceae</taxon>
        <taxon>Bacillariophycidae</taxon>
        <taxon>Naviculales</taxon>
        <taxon>Naviculaceae</taxon>
        <taxon>Seminavis</taxon>
    </lineage>
</organism>
<sequence>MSYALSLYFAALLEEKKISDNGQRLKGDGDSSSPIEVIFDNARLPAPVWEPNHSFGAMMMSSISEMHDSSCHTRSTISTCTSTLSSGSNNSCLSAGSTGSNSSAGSCRWDSNPSSSKEKNTNDGSLKRPKRPGRKTSDNTKHRGEDTTMKDIRVEPPPRSKKYDKPQRPKRTSSNGSASSSSSRTEKRTNHKNRRCKELDQNAQSPATSSSLDKMLLHSKKLSVTNNAQSSGGTRESDSSSENSLKEIFRSASHQRRHGSGDSGPVMAKPLPAARTSPTRTVNEILGQSMEELQISW</sequence>
<feature type="compositionally biased region" description="Low complexity" evidence="1">
    <location>
        <begin position="173"/>
        <end position="183"/>
    </location>
</feature>
<feature type="region of interest" description="Disordered" evidence="1">
    <location>
        <begin position="81"/>
        <end position="281"/>
    </location>
</feature>
<dbReference type="AlphaFoldDB" id="A0A9N8E4N5"/>
<feature type="compositionally biased region" description="Basic and acidic residues" evidence="1">
    <location>
        <begin position="135"/>
        <end position="167"/>
    </location>
</feature>
<evidence type="ECO:0000313" key="3">
    <source>
        <dbReference type="Proteomes" id="UP001153069"/>
    </source>
</evidence>
<evidence type="ECO:0000256" key="1">
    <source>
        <dbReference type="SAM" id="MobiDB-lite"/>
    </source>
</evidence>